<feature type="region of interest" description="Disordered" evidence="1">
    <location>
        <begin position="28"/>
        <end position="52"/>
    </location>
</feature>
<evidence type="ECO:0000256" key="1">
    <source>
        <dbReference type="SAM" id="MobiDB-lite"/>
    </source>
</evidence>
<evidence type="ECO:0000313" key="2">
    <source>
        <dbReference type="EMBL" id="KAJ8313787.1"/>
    </source>
</evidence>
<dbReference type="EMBL" id="JARBDR010000342">
    <property type="protein sequence ID" value="KAJ8313787.1"/>
    <property type="molecule type" value="Genomic_DNA"/>
</dbReference>
<name>A0ABQ9FBM1_TEGGR</name>
<comment type="caution">
    <text evidence="2">The sequence shown here is derived from an EMBL/GenBank/DDBJ whole genome shotgun (WGS) entry which is preliminary data.</text>
</comment>
<sequence length="107" mass="12169">MRGRIIQDLANLKQLDEVDITKQEKLEAGFALSSDDEEEEEEEGGEGAGIHDKICDLRSQVSNILLRSQKRVEQNLLLHQMHESQLDDIREGSTLLSSSRNNRQNPK</sequence>
<feature type="compositionally biased region" description="Acidic residues" evidence="1">
    <location>
        <begin position="34"/>
        <end position="45"/>
    </location>
</feature>
<feature type="compositionally biased region" description="Polar residues" evidence="1">
    <location>
        <begin position="94"/>
        <end position="107"/>
    </location>
</feature>
<dbReference type="Proteomes" id="UP001217089">
    <property type="component" value="Unassembled WGS sequence"/>
</dbReference>
<feature type="region of interest" description="Disordered" evidence="1">
    <location>
        <begin position="87"/>
        <end position="107"/>
    </location>
</feature>
<accession>A0ABQ9FBM1</accession>
<proteinExistence type="predicted"/>
<reference evidence="2 3" key="1">
    <citation type="submission" date="2022-12" db="EMBL/GenBank/DDBJ databases">
        <title>Chromosome-level genome of Tegillarca granosa.</title>
        <authorList>
            <person name="Kim J."/>
        </authorList>
    </citation>
    <scope>NUCLEOTIDE SEQUENCE [LARGE SCALE GENOMIC DNA]</scope>
    <source>
        <strain evidence="2">Teg-2019</strain>
        <tissue evidence="2">Adductor muscle</tissue>
    </source>
</reference>
<evidence type="ECO:0000313" key="3">
    <source>
        <dbReference type="Proteomes" id="UP001217089"/>
    </source>
</evidence>
<organism evidence="2 3">
    <name type="scientific">Tegillarca granosa</name>
    <name type="common">Malaysian cockle</name>
    <name type="synonym">Anadara granosa</name>
    <dbReference type="NCBI Taxonomy" id="220873"/>
    <lineage>
        <taxon>Eukaryota</taxon>
        <taxon>Metazoa</taxon>
        <taxon>Spiralia</taxon>
        <taxon>Lophotrochozoa</taxon>
        <taxon>Mollusca</taxon>
        <taxon>Bivalvia</taxon>
        <taxon>Autobranchia</taxon>
        <taxon>Pteriomorphia</taxon>
        <taxon>Arcoida</taxon>
        <taxon>Arcoidea</taxon>
        <taxon>Arcidae</taxon>
        <taxon>Tegillarca</taxon>
    </lineage>
</organism>
<gene>
    <name evidence="2" type="ORF">KUTeg_008348</name>
</gene>
<protein>
    <submittedName>
        <fullName evidence="2">Uncharacterized protein</fullName>
    </submittedName>
</protein>
<keyword evidence="3" id="KW-1185">Reference proteome</keyword>